<proteinExistence type="predicted"/>
<dbReference type="HOGENOM" id="CLU_2263235_0_0_1"/>
<dbReference type="Proteomes" id="UP000030706">
    <property type="component" value="Unassembled WGS sequence"/>
</dbReference>
<name>A0A074XEJ9_AURPU</name>
<dbReference type="EMBL" id="KL584983">
    <property type="protein sequence ID" value="KEQ83945.1"/>
    <property type="molecule type" value="Genomic_DNA"/>
</dbReference>
<dbReference type="GeneID" id="40747885"/>
<reference evidence="1 2" key="1">
    <citation type="journal article" date="2014" name="BMC Genomics">
        <title>Genome sequencing of four Aureobasidium pullulans varieties: biotechnological potential, stress tolerance, and description of new species.</title>
        <authorList>
            <person name="Gostin Ar C."/>
            <person name="Ohm R.A."/>
            <person name="Kogej T."/>
            <person name="Sonjak S."/>
            <person name="Turk M."/>
            <person name="Zajc J."/>
            <person name="Zalar P."/>
            <person name="Grube M."/>
            <person name="Sun H."/>
            <person name="Han J."/>
            <person name="Sharma A."/>
            <person name="Chiniquy J."/>
            <person name="Ngan C.Y."/>
            <person name="Lipzen A."/>
            <person name="Barry K."/>
            <person name="Grigoriev I.V."/>
            <person name="Gunde-Cimerman N."/>
        </authorList>
    </citation>
    <scope>NUCLEOTIDE SEQUENCE [LARGE SCALE GENOMIC DNA]</scope>
    <source>
        <strain evidence="1 2">EXF-150</strain>
    </source>
</reference>
<gene>
    <name evidence="1" type="ORF">M438DRAFT_346037</name>
</gene>
<keyword evidence="2" id="KW-1185">Reference proteome</keyword>
<evidence type="ECO:0000313" key="2">
    <source>
        <dbReference type="Proteomes" id="UP000030706"/>
    </source>
</evidence>
<dbReference type="RefSeq" id="XP_029760132.1">
    <property type="nucleotide sequence ID" value="XM_029905579.1"/>
</dbReference>
<dbReference type="AlphaFoldDB" id="A0A074XEJ9"/>
<evidence type="ECO:0000313" key="1">
    <source>
        <dbReference type="EMBL" id="KEQ83945.1"/>
    </source>
</evidence>
<sequence>MLIAETIRRTKRKQVCPKDAQLLPKFIRNQHALVAADADKRIDLVLHSESLKLRESPRTQTCDMACFVKERRSLLEINLKSSCRQKHLNLDVAINESSLRNIQ</sequence>
<accession>A0A074XEJ9</accession>
<organism evidence="1 2">
    <name type="scientific">Aureobasidium pullulans EXF-150</name>
    <dbReference type="NCBI Taxonomy" id="1043002"/>
    <lineage>
        <taxon>Eukaryota</taxon>
        <taxon>Fungi</taxon>
        <taxon>Dikarya</taxon>
        <taxon>Ascomycota</taxon>
        <taxon>Pezizomycotina</taxon>
        <taxon>Dothideomycetes</taxon>
        <taxon>Dothideomycetidae</taxon>
        <taxon>Dothideales</taxon>
        <taxon>Saccotheciaceae</taxon>
        <taxon>Aureobasidium</taxon>
    </lineage>
</organism>
<protein>
    <submittedName>
        <fullName evidence="1">Uncharacterized protein</fullName>
    </submittedName>
</protein>